<evidence type="ECO:0000256" key="2">
    <source>
        <dbReference type="ARBA" id="ARBA00022679"/>
    </source>
</evidence>
<organism evidence="5 6">
    <name type="scientific">Vibrio penaeicida</name>
    <dbReference type="NCBI Taxonomy" id="104609"/>
    <lineage>
        <taxon>Bacteria</taxon>
        <taxon>Pseudomonadati</taxon>
        <taxon>Pseudomonadota</taxon>
        <taxon>Gammaproteobacteria</taxon>
        <taxon>Vibrionales</taxon>
        <taxon>Vibrionaceae</taxon>
        <taxon>Vibrio</taxon>
    </lineage>
</organism>
<dbReference type="SFLD" id="SFLDG00358">
    <property type="entry name" value="Main_(cytGST)"/>
    <property type="match status" value="1"/>
</dbReference>
<dbReference type="InterPro" id="IPR036249">
    <property type="entry name" value="Thioredoxin-like_sf"/>
</dbReference>
<feature type="domain" description="GST N-terminal" evidence="3">
    <location>
        <begin position="1"/>
        <end position="81"/>
    </location>
</feature>
<dbReference type="PANTHER" id="PTHR44051:SF19">
    <property type="entry name" value="DISULFIDE-BOND OXIDOREDUCTASE YFCG"/>
    <property type="match status" value="1"/>
</dbReference>
<keyword evidence="6" id="KW-1185">Reference proteome</keyword>
<dbReference type="InterPro" id="IPR010987">
    <property type="entry name" value="Glutathione-S-Trfase_C-like"/>
</dbReference>
<dbReference type="InterPro" id="IPR040079">
    <property type="entry name" value="Glutathione_S-Trfase"/>
</dbReference>
<name>A0AAV5NVT8_9VIBR</name>
<feature type="domain" description="GST C-terminal" evidence="4">
    <location>
        <begin position="82"/>
        <end position="219"/>
    </location>
</feature>
<dbReference type="RefSeq" id="WP_221768566.1">
    <property type="nucleotide sequence ID" value="NZ_AP025145.1"/>
</dbReference>
<proteinExistence type="inferred from homology"/>
<dbReference type="Pfam" id="PF13417">
    <property type="entry name" value="GST_N_3"/>
    <property type="match status" value="1"/>
</dbReference>
<evidence type="ECO:0000259" key="4">
    <source>
        <dbReference type="PROSITE" id="PS50405"/>
    </source>
</evidence>
<dbReference type="EMBL" id="BSNX01000055">
    <property type="protein sequence ID" value="GLQ74177.1"/>
    <property type="molecule type" value="Genomic_DNA"/>
</dbReference>
<dbReference type="PROSITE" id="PS50404">
    <property type="entry name" value="GST_NTER"/>
    <property type="match status" value="1"/>
</dbReference>
<dbReference type="InterPro" id="IPR004045">
    <property type="entry name" value="Glutathione_S-Trfase_N"/>
</dbReference>
<dbReference type="AlphaFoldDB" id="A0AAV5NVT8"/>
<dbReference type="GO" id="GO:0016740">
    <property type="term" value="F:transferase activity"/>
    <property type="evidence" value="ECO:0007669"/>
    <property type="project" value="UniProtKB-KW"/>
</dbReference>
<dbReference type="Gene3D" id="3.40.30.10">
    <property type="entry name" value="Glutaredoxin"/>
    <property type="match status" value="1"/>
</dbReference>
<dbReference type="SFLD" id="SFLDS00019">
    <property type="entry name" value="Glutathione_Transferase_(cytos"/>
    <property type="match status" value="1"/>
</dbReference>
<sequence>MIKLYGRKTSFNVQKVLWFLEELSLDFSLVELGGRFGGLDDPEFSKLNPMKKVPVLVDGDKVIWESHSILRYLASEYGELQTPYQRSEYERWMDWSQVIFQPAFMGTFWGFYRMPESKRDIRQIDRDLSTCVGALNLVESTLQRSPLESSNREYPVLVGTKLSLADVCVGAILYRLTEQGLDIKLPPRVNEWYQALKQRVGYQKWIMSDFTELKAREDY</sequence>
<evidence type="ECO:0000313" key="6">
    <source>
        <dbReference type="Proteomes" id="UP001156690"/>
    </source>
</evidence>
<dbReference type="FunFam" id="3.40.30.10:FF:000039">
    <property type="entry name" value="Glutathione S-transferase domain"/>
    <property type="match status" value="1"/>
</dbReference>
<comment type="caution">
    <text evidence="5">The sequence shown here is derived from an EMBL/GenBank/DDBJ whole genome shotgun (WGS) entry which is preliminary data.</text>
</comment>
<dbReference type="InterPro" id="IPR036282">
    <property type="entry name" value="Glutathione-S-Trfase_C_sf"/>
</dbReference>
<reference evidence="6" key="1">
    <citation type="journal article" date="2019" name="Int. J. Syst. Evol. Microbiol.">
        <title>The Global Catalogue of Microorganisms (GCM) 10K type strain sequencing project: providing services to taxonomists for standard genome sequencing and annotation.</title>
        <authorList>
            <consortium name="The Broad Institute Genomics Platform"/>
            <consortium name="The Broad Institute Genome Sequencing Center for Infectious Disease"/>
            <person name="Wu L."/>
            <person name="Ma J."/>
        </authorList>
    </citation>
    <scope>NUCLEOTIDE SEQUENCE [LARGE SCALE GENOMIC DNA]</scope>
    <source>
        <strain evidence="6">NBRC 15640</strain>
    </source>
</reference>
<gene>
    <name evidence="5" type="ORF">GCM10007932_35380</name>
</gene>
<dbReference type="SUPFAM" id="SSF52833">
    <property type="entry name" value="Thioredoxin-like"/>
    <property type="match status" value="1"/>
</dbReference>
<dbReference type="SFLD" id="SFLDG01150">
    <property type="entry name" value="Main.1:_Beta-like"/>
    <property type="match status" value="1"/>
</dbReference>
<comment type="similarity">
    <text evidence="1">Belongs to the GST superfamily.</text>
</comment>
<dbReference type="PROSITE" id="PS50405">
    <property type="entry name" value="GST_CTER"/>
    <property type="match status" value="1"/>
</dbReference>
<keyword evidence="2" id="KW-0808">Transferase</keyword>
<evidence type="ECO:0000313" key="5">
    <source>
        <dbReference type="EMBL" id="GLQ74177.1"/>
    </source>
</evidence>
<dbReference type="Gene3D" id="1.20.1050.10">
    <property type="match status" value="1"/>
</dbReference>
<dbReference type="PANTHER" id="PTHR44051">
    <property type="entry name" value="GLUTATHIONE S-TRANSFERASE-RELATED"/>
    <property type="match status" value="1"/>
</dbReference>
<protein>
    <submittedName>
        <fullName evidence="5">Glutathione S-transferase</fullName>
    </submittedName>
</protein>
<evidence type="ECO:0000256" key="1">
    <source>
        <dbReference type="ARBA" id="ARBA00007409"/>
    </source>
</evidence>
<accession>A0AAV5NVT8</accession>
<evidence type="ECO:0000259" key="3">
    <source>
        <dbReference type="PROSITE" id="PS50404"/>
    </source>
</evidence>
<dbReference type="CDD" id="cd03047">
    <property type="entry name" value="GST_N_2"/>
    <property type="match status" value="1"/>
</dbReference>
<dbReference type="SUPFAM" id="SSF47616">
    <property type="entry name" value="GST C-terminal domain-like"/>
    <property type="match status" value="1"/>
</dbReference>
<dbReference type="Proteomes" id="UP001156690">
    <property type="component" value="Unassembled WGS sequence"/>
</dbReference>